<evidence type="ECO:0000313" key="2">
    <source>
        <dbReference type="EMBL" id="KAK4243806.1"/>
    </source>
</evidence>
<feature type="non-terminal residue" evidence="2">
    <location>
        <position position="1"/>
    </location>
</feature>
<reference evidence="2" key="2">
    <citation type="submission" date="2023-05" db="EMBL/GenBank/DDBJ databases">
        <authorList>
            <consortium name="Lawrence Berkeley National Laboratory"/>
            <person name="Steindorff A."/>
            <person name="Hensen N."/>
            <person name="Bonometti L."/>
            <person name="Westerberg I."/>
            <person name="Brannstrom I.O."/>
            <person name="Guillou S."/>
            <person name="Cros-Aarteil S."/>
            <person name="Calhoun S."/>
            <person name="Haridas S."/>
            <person name="Kuo A."/>
            <person name="Mondo S."/>
            <person name="Pangilinan J."/>
            <person name="Riley R."/>
            <person name="Labutti K."/>
            <person name="Andreopoulos B."/>
            <person name="Lipzen A."/>
            <person name="Chen C."/>
            <person name="Yanf M."/>
            <person name="Daum C."/>
            <person name="Ng V."/>
            <person name="Clum A."/>
            <person name="Ohm R."/>
            <person name="Martin F."/>
            <person name="Silar P."/>
            <person name="Natvig D."/>
            <person name="Lalanne C."/>
            <person name="Gautier V."/>
            <person name="Ament-Velasquez S.L."/>
            <person name="Kruys A."/>
            <person name="Hutchinson M.I."/>
            <person name="Powell A.J."/>
            <person name="Barry K."/>
            <person name="Miller A.N."/>
            <person name="Grigoriev I.V."/>
            <person name="Debuchy R."/>
            <person name="Gladieux P."/>
            <person name="Thoren M.H."/>
            <person name="Johannesson H."/>
        </authorList>
    </citation>
    <scope>NUCLEOTIDE SEQUENCE</scope>
    <source>
        <strain evidence="2">CBS 359.72</strain>
    </source>
</reference>
<sequence>ANFDEPNWQHEFWGSNYKRLHSIKRRVDPNDVFWCTRCVGNERWEQVDDRLCRVKDHE</sequence>
<reference evidence="2" key="1">
    <citation type="journal article" date="2023" name="Mol. Phylogenet. Evol.">
        <title>Genome-scale phylogeny and comparative genomics of the fungal order Sordariales.</title>
        <authorList>
            <person name="Hensen N."/>
            <person name="Bonometti L."/>
            <person name="Westerberg I."/>
            <person name="Brannstrom I.O."/>
            <person name="Guillou S."/>
            <person name="Cros-Aarteil S."/>
            <person name="Calhoun S."/>
            <person name="Haridas S."/>
            <person name="Kuo A."/>
            <person name="Mondo S."/>
            <person name="Pangilinan J."/>
            <person name="Riley R."/>
            <person name="LaButti K."/>
            <person name="Andreopoulos B."/>
            <person name="Lipzen A."/>
            <person name="Chen C."/>
            <person name="Yan M."/>
            <person name="Daum C."/>
            <person name="Ng V."/>
            <person name="Clum A."/>
            <person name="Steindorff A."/>
            <person name="Ohm R.A."/>
            <person name="Martin F."/>
            <person name="Silar P."/>
            <person name="Natvig D.O."/>
            <person name="Lalanne C."/>
            <person name="Gautier V."/>
            <person name="Ament-Velasquez S.L."/>
            <person name="Kruys A."/>
            <person name="Hutchinson M.I."/>
            <person name="Powell A.J."/>
            <person name="Barry K."/>
            <person name="Miller A.N."/>
            <person name="Grigoriev I.V."/>
            <person name="Debuchy R."/>
            <person name="Gladieux P."/>
            <person name="Hiltunen Thoren M."/>
            <person name="Johannesson H."/>
        </authorList>
    </citation>
    <scope>NUCLEOTIDE SEQUENCE</scope>
    <source>
        <strain evidence="2">CBS 359.72</strain>
    </source>
</reference>
<dbReference type="GO" id="GO:0016491">
    <property type="term" value="F:oxidoreductase activity"/>
    <property type="evidence" value="ECO:0007669"/>
    <property type="project" value="InterPro"/>
</dbReference>
<evidence type="ECO:0000313" key="3">
    <source>
        <dbReference type="Proteomes" id="UP001303647"/>
    </source>
</evidence>
<evidence type="ECO:0000259" key="1">
    <source>
        <dbReference type="Pfam" id="PF08031"/>
    </source>
</evidence>
<organism evidence="2 3">
    <name type="scientific">Corynascus novoguineensis</name>
    <dbReference type="NCBI Taxonomy" id="1126955"/>
    <lineage>
        <taxon>Eukaryota</taxon>
        <taxon>Fungi</taxon>
        <taxon>Dikarya</taxon>
        <taxon>Ascomycota</taxon>
        <taxon>Pezizomycotina</taxon>
        <taxon>Sordariomycetes</taxon>
        <taxon>Sordariomycetidae</taxon>
        <taxon>Sordariales</taxon>
        <taxon>Chaetomiaceae</taxon>
        <taxon>Corynascus</taxon>
    </lineage>
</organism>
<feature type="domain" description="Berberine/berberine-like" evidence="1">
    <location>
        <begin position="2"/>
        <end position="35"/>
    </location>
</feature>
<dbReference type="Gene3D" id="3.30.465.10">
    <property type="match status" value="1"/>
</dbReference>
<accession>A0AAN7CLF2</accession>
<proteinExistence type="predicted"/>
<dbReference type="InterPro" id="IPR016169">
    <property type="entry name" value="FAD-bd_PCMH_sub2"/>
</dbReference>
<dbReference type="GO" id="GO:0050660">
    <property type="term" value="F:flavin adenine dinucleotide binding"/>
    <property type="evidence" value="ECO:0007669"/>
    <property type="project" value="InterPro"/>
</dbReference>
<dbReference type="Proteomes" id="UP001303647">
    <property type="component" value="Unassembled WGS sequence"/>
</dbReference>
<comment type="caution">
    <text evidence="2">The sequence shown here is derived from an EMBL/GenBank/DDBJ whole genome shotgun (WGS) entry which is preliminary data.</text>
</comment>
<dbReference type="InterPro" id="IPR012951">
    <property type="entry name" value="BBE"/>
</dbReference>
<keyword evidence="3" id="KW-1185">Reference proteome</keyword>
<dbReference type="EMBL" id="MU857780">
    <property type="protein sequence ID" value="KAK4243806.1"/>
    <property type="molecule type" value="Genomic_DNA"/>
</dbReference>
<protein>
    <submittedName>
        <fullName evidence="2">FAD-linked oxidoreductase-like protein 16</fullName>
    </submittedName>
</protein>
<dbReference type="Pfam" id="PF08031">
    <property type="entry name" value="BBE"/>
    <property type="match status" value="1"/>
</dbReference>
<dbReference type="AlphaFoldDB" id="A0AAN7CLF2"/>
<gene>
    <name evidence="2" type="ORF">C7999DRAFT_35863</name>
</gene>
<name>A0AAN7CLF2_9PEZI</name>